<dbReference type="GO" id="GO:0000993">
    <property type="term" value="F:RNA polymerase II complex binding"/>
    <property type="evidence" value="ECO:0007669"/>
    <property type="project" value="TreeGrafter"/>
</dbReference>
<evidence type="ECO:0000256" key="1">
    <source>
        <dbReference type="SAM" id="Coils"/>
    </source>
</evidence>
<sequence length="826" mass="91782">MKWRAGLYMKDALMAVPSRRWNGLSLVSLSSKRRFRLPLKYMALASTTSADSMVSGETTSLMRFLVPSATGDLGIDVLRRHRRVLPDIQCVRLRSVGADDGLATPHADATLGPPDPDRSWSASSAMREMETSSSSRERAPRRRRTSPRVSPPGAGRQERDGGVDGQWREDEVGARVCIGQVLGEAGGEIGCVRVHGWCRRGGGDSIRCRRAEIDILQLEAAITIRKLQEVHQLLLLRRKDNASKKDEVGARGIGAPGSKYTIDIDNTLGVSGRLRLAVDYLKSSARIQFPGLRAAVEARAAREARTQEILTAKVEQLRSTIESIKAEIRSTIQEIGNGLDIIRAEYEKFERYADDDDEEEEIASMAMRSIRTASLMAGQWVPETQENEAVFDALREAYRLLVSKHFSTIQDWISVLVRVNLADNRFRDSALKEFIDVKNEIRAVRGQCNELGLDLDNVRRKKDVQEEDEEDWVEGKIEVPSPPRVVSTLDVAGSSKDNRKGKSMVKGGSGDVPNDGNRSQEMDPERKRLLAEAPLVSWSSVLDRWGSNMDAHVNQRGLELESHWGRMDNDAVIPAAKIAELNVHHSVYKEEPVEILPCHAPLKKGGLCQRRDLKICPFHGPIIPRDARGNPIGRIDGSSDAGGDLLEQKVDIREAGGNPITKTNGGSDSESTLEGQEPSTSKMRNINNDTTDIDGAHDLSKMTMDQLAMQAVKNVRKRDMDDKARERAQRARIRQHNEDVLRQSAIASTPHSAAAYDQPSGTLGQRGRRRGKTKEPTLSSMLKKKVTAKDRIAGRLLNGRARDATIREASNTEDMTYREAFPNQWQ</sequence>
<dbReference type="PANTHER" id="PTHR28670">
    <property type="entry name" value="UV-STIMULATED SCAFFOLD PROTEIN A"/>
    <property type="match status" value="1"/>
</dbReference>
<dbReference type="PANTHER" id="PTHR28670:SF1">
    <property type="entry name" value="UV-STIMULATED SCAFFOLD PROTEIN A"/>
    <property type="match status" value="1"/>
</dbReference>
<organism evidence="4">
    <name type="scientific">Triticum urartu</name>
    <name type="common">Red wild einkorn</name>
    <name type="synonym">Crithodium urartu</name>
    <dbReference type="NCBI Taxonomy" id="4572"/>
    <lineage>
        <taxon>Eukaryota</taxon>
        <taxon>Viridiplantae</taxon>
        <taxon>Streptophyta</taxon>
        <taxon>Embryophyta</taxon>
        <taxon>Tracheophyta</taxon>
        <taxon>Spermatophyta</taxon>
        <taxon>Magnoliopsida</taxon>
        <taxon>Liliopsida</taxon>
        <taxon>Poales</taxon>
        <taxon>Poaceae</taxon>
        <taxon>BOP clade</taxon>
        <taxon>Pooideae</taxon>
        <taxon>Triticodae</taxon>
        <taxon>Triticeae</taxon>
        <taxon>Triticinae</taxon>
        <taxon>Triticum</taxon>
    </lineage>
</organism>
<dbReference type="STRING" id="4572.M8A2R1"/>
<name>M8A2R1_TRIUA</name>
<reference evidence="4" key="1">
    <citation type="journal article" date="2013" name="Nature">
        <title>Draft genome of the wheat A-genome progenitor Triticum urartu.</title>
        <authorList>
            <person name="Ling H.Q."/>
            <person name="Zhao S."/>
            <person name="Liu D."/>
            <person name="Wang J."/>
            <person name="Sun H."/>
            <person name="Zhang C."/>
            <person name="Fan H."/>
            <person name="Li D."/>
            <person name="Dong L."/>
            <person name="Tao Y."/>
            <person name="Gao C."/>
            <person name="Wu H."/>
            <person name="Li Y."/>
            <person name="Cui Y."/>
            <person name="Guo X."/>
            <person name="Zheng S."/>
            <person name="Wang B."/>
            <person name="Yu K."/>
            <person name="Liang Q."/>
            <person name="Yang W."/>
            <person name="Lou X."/>
            <person name="Chen J."/>
            <person name="Feng M."/>
            <person name="Jian J."/>
            <person name="Zhang X."/>
            <person name="Luo G."/>
            <person name="Jiang Y."/>
            <person name="Liu J."/>
            <person name="Wang Z."/>
            <person name="Sha Y."/>
            <person name="Zhang B."/>
            <person name="Wu H."/>
            <person name="Tang D."/>
            <person name="Shen Q."/>
            <person name="Xue P."/>
            <person name="Zou S."/>
            <person name="Wang X."/>
            <person name="Liu X."/>
            <person name="Wang F."/>
            <person name="Yang Y."/>
            <person name="An X."/>
            <person name="Dong Z."/>
            <person name="Zhang K."/>
            <person name="Zhang X."/>
            <person name="Luo M.C."/>
            <person name="Dvorak J."/>
            <person name="Tong Y."/>
            <person name="Wang J."/>
            <person name="Yang H."/>
            <person name="Li Z."/>
            <person name="Wang D."/>
            <person name="Zhang A."/>
            <person name="Wang J."/>
        </authorList>
    </citation>
    <scope>NUCLEOTIDE SEQUENCE</scope>
</reference>
<evidence type="ECO:0000313" key="4">
    <source>
        <dbReference type="EMBL" id="EMS54709.1"/>
    </source>
</evidence>
<proteinExistence type="predicted"/>
<dbReference type="AlphaFoldDB" id="M8A2R1"/>
<accession>M8A2R1</accession>
<feature type="domain" description="UV-stimulated scaffold protein A C-terminal" evidence="3">
    <location>
        <begin position="532"/>
        <end position="632"/>
    </location>
</feature>
<feature type="compositionally biased region" description="Basic and acidic residues" evidence="2">
    <location>
        <begin position="156"/>
        <end position="166"/>
    </location>
</feature>
<dbReference type="EMBL" id="KD179044">
    <property type="protein sequence ID" value="EMS54709.1"/>
    <property type="molecule type" value="Genomic_DNA"/>
</dbReference>
<evidence type="ECO:0000256" key="2">
    <source>
        <dbReference type="SAM" id="MobiDB-lite"/>
    </source>
</evidence>
<dbReference type="GO" id="GO:0005694">
    <property type="term" value="C:chromosome"/>
    <property type="evidence" value="ECO:0007669"/>
    <property type="project" value="TreeGrafter"/>
</dbReference>
<feature type="region of interest" description="Disordered" evidence="2">
    <location>
        <begin position="484"/>
        <end position="524"/>
    </location>
</feature>
<evidence type="ECO:0000259" key="3">
    <source>
        <dbReference type="Pfam" id="PF09740"/>
    </source>
</evidence>
<dbReference type="OMA" id="MRNINND"/>
<gene>
    <name evidence="4" type="ORF">TRIUR3_09684</name>
</gene>
<dbReference type="GO" id="GO:0009411">
    <property type="term" value="P:response to UV"/>
    <property type="evidence" value="ECO:0007669"/>
    <property type="project" value="InterPro"/>
</dbReference>
<feature type="region of interest" description="Disordered" evidence="2">
    <location>
        <begin position="103"/>
        <end position="166"/>
    </location>
</feature>
<feature type="region of interest" description="Disordered" evidence="2">
    <location>
        <begin position="653"/>
        <end position="696"/>
    </location>
</feature>
<dbReference type="GO" id="GO:0006283">
    <property type="term" value="P:transcription-coupled nucleotide-excision repair"/>
    <property type="evidence" value="ECO:0007669"/>
    <property type="project" value="TreeGrafter"/>
</dbReference>
<feature type="region of interest" description="Disordered" evidence="2">
    <location>
        <begin position="747"/>
        <end position="782"/>
    </location>
</feature>
<dbReference type="InterPro" id="IPR049431">
    <property type="entry name" value="UVSSA_C"/>
</dbReference>
<dbReference type="InterPro" id="IPR018610">
    <property type="entry name" value="UVSSA"/>
</dbReference>
<feature type="coiled-coil region" evidence="1">
    <location>
        <begin position="307"/>
        <end position="334"/>
    </location>
</feature>
<dbReference type="eggNOG" id="KOG2374">
    <property type="taxonomic scope" value="Eukaryota"/>
</dbReference>
<feature type="compositionally biased region" description="Polar residues" evidence="2">
    <location>
        <begin position="660"/>
        <end position="690"/>
    </location>
</feature>
<dbReference type="Pfam" id="PF09740">
    <property type="entry name" value="DUF2043"/>
    <property type="match status" value="1"/>
</dbReference>
<feature type="compositionally biased region" description="Basic and acidic residues" evidence="2">
    <location>
        <begin position="127"/>
        <end position="138"/>
    </location>
</feature>
<keyword evidence="1" id="KW-0175">Coiled coil</keyword>
<protein>
    <recommendedName>
        <fullName evidence="3">UV-stimulated scaffold protein A C-terminal domain-containing protein</fullName>
    </recommendedName>
</protein>